<keyword evidence="3" id="KW-0175">Coiled coil</keyword>
<dbReference type="InterPro" id="IPR008863">
    <property type="entry name" value="Toxic_anion-R_TelA"/>
</dbReference>
<sequence length="368" mass="39823">MSDTPLTPTSPAEPPVPAVREEEIARLAAAIELKDPGTILRFGAAAQSRAQAAADAMLEGAQNRETGEAGQTLSAMLSTLRGFDVGSLAEKPGFLQRIFTKAGADTTAIVQRYEGVRDQVSVIGDKLDTHRTRLLEDVERLERLYTATLDWFHALADHIEAGDRVLKQTDAEVIPALEAAVAKEGSPLAPQTLRDTRGARDELERRVHDLRLTRQVAMQTLPAIRLIQENDKALSSKIQSVLANTVPLWSQQLAQALAIHRMREAGAAVKQATDLTNKLLVANAETLRTGNAEARKELERGSFDIEAIRQANAALVGTIEDSLRIADEAKSQRREAEAQLIACEQDIRRSLTAARAQGAAGGSVPATR</sequence>
<dbReference type="PANTHER" id="PTHR38432:SF1">
    <property type="entry name" value="TELA-LIKE PROTEIN SAOUHSC_01408"/>
    <property type="match status" value="1"/>
</dbReference>
<name>A0ABS5QA84_9PROT</name>
<organism evidence="4 5">
    <name type="scientific">Roseococcus pinisoli</name>
    <dbReference type="NCBI Taxonomy" id="2835040"/>
    <lineage>
        <taxon>Bacteria</taxon>
        <taxon>Pseudomonadati</taxon>
        <taxon>Pseudomonadota</taxon>
        <taxon>Alphaproteobacteria</taxon>
        <taxon>Acetobacterales</taxon>
        <taxon>Roseomonadaceae</taxon>
        <taxon>Roseococcus</taxon>
    </lineage>
</organism>
<comment type="similarity">
    <text evidence="1 2">Belongs to the TelA family.</text>
</comment>
<evidence type="ECO:0000256" key="1">
    <source>
        <dbReference type="ARBA" id="ARBA00005541"/>
    </source>
</evidence>
<evidence type="ECO:0000256" key="3">
    <source>
        <dbReference type="SAM" id="Coils"/>
    </source>
</evidence>
<accession>A0ABS5QA84</accession>
<feature type="coiled-coil region" evidence="3">
    <location>
        <begin position="319"/>
        <end position="346"/>
    </location>
</feature>
<evidence type="ECO:0000256" key="2">
    <source>
        <dbReference type="PIRNR" id="PIRNR026508"/>
    </source>
</evidence>
<dbReference type="RefSeq" id="WP_213669038.1">
    <property type="nucleotide sequence ID" value="NZ_JAHCDA010000001.1"/>
</dbReference>
<dbReference type="Proteomes" id="UP000766336">
    <property type="component" value="Unassembled WGS sequence"/>
</dbReference>
<feature type="coiled-coil region" evidence="3">
    <location>
        <begin position="193"/>
        <end position="220"/>
    </location>
</feature>
<protein>
    <submittedName>
        <fullName evidence="4">Toxic anion resistance protein</fullName>
    </submittedName>
</protein>
<dbReference type="PIRSF" id="PIRSF026508">
    <property type="entry name" value="TelA"/>
    <property type="match status" value="1"/>
</dbReference>
<gene>
    <name evidence="4" type="ORF">KHU32_05685</name>
</gene>
<keyword evidence="5" id="KW-1185">Reference proteome</keyword>
<dbReference type="EMBL" id="JAHCDA010000001">
    <property type="protein sequence ID" value="MBS7810418.1"/>
    <property type="molecule type" value="Genomic_DNA"/>
</dbReference>
<dbReference type="PANTHER" id="PTHR38432">
    <property type="entry name" value="TELA-LIKE PROTEIN SAOUHSC_01408"/>
    <property type="match status" value="1"/>
</dbReference>
<evidence type="ECO:0000313" key="5">
    <source>
        <dbReference type="Proteomes" id="UP000766336"/>
    </source>
</evidence>
<comment type="caution">
    <text evidence="4">The sequence shown here is derived from an EMBL/GenBank/DDBJ whole genome shotgun (WGS) entry which is preliminary data.</text>
</comment>
<dbReference type="Pfam" id="PF05816">
    <property type="entry name" value="TelA"/>
    <property type="match status" value="1"/>
</dbReference>
<reference evidence="4 5" key="1">
    <citation type="submission" date="2021-05" db="EMBL/GenBank/DDBJ databases">
        <title>Roseococcus sp. XZZS9, whole genome shotgun sequencing project.</title>
        <authorList>
            <person name="Zhao G."/>
            <person name="Shen L."/>
        </authorList>
    </citation>
    <scope>NUCLEOTIDE SEQUENCE [LARGE SCALE GENOMIC DNA]</scope>
    <source>
        <strain evidence="4 5">XZZS9</strain>
    </source>
</reference>
<proteinExistence type="inferred from homology"/>
<evidence type="ECO:0000313" key="4">
    <source>
        <dbReference type="EMBL" id="MBS7810418.1"/>
    </source>
</evidence>